<keyword evidence="3" id="KW-0732">Signal</keyword>
<reference evidence="4" key="1">
    <citation type="journal article" date="2023" name="Mol. Phylogenet. Evol.">
        <title>Genome-scale phylogeny and comparative genomics of the fungal order Sordariales.</title>
        <authorList>
            <person name="Hensen N."/>
            <person name="Bonometti L."/>
            <person name="Westerberg I."/>
            <person name="Brannstrom I.O."/>
            <person name="Guillou S."/>
            <person name="Cros-Aarteil S."/>
            <person name="Calhoun S."/>
            <person name="Haridas S."/>
            <person name="Kuo A."/>
            <person name="Mondo S."/>
            <person name="Pangilinan J."/>
            <person name="Riley R."/>
            <person name="LaButti K."/>
            <person name="Andreopoulos B."/>
            <person name="Lipzen A."/>
            <person name="Chen C."/>
            <person name="Yan M."/>
            <person name="Daum C."/>
            <person name="Ng V."/>
            <person name="Clum A."/>
            <person name="Steindorff A."/>
            <person name="Ohm R.A."/>
            <person name="Martin F."/>
            <person name="Silar P."/>
            <person name="Natvig D.O."/>
            <person name="Lalanne C."/>
            <person name="Gautier V."/>
            <person name="Ament-Velasquez S.L."/>
            <person name="Kruys A."/>
            <person name="Hutchinson M.I."/>
            <person name="Powell A.J."/>
            <person name="Barry K."/>
            <person name="Miller A.N."/>
            <person name="Grigoriev I.V."/>
            <person name="Debuchy R."/>
            <person name="Gladieux P."/>
            <person name="Hiltunen Thoren M."/>
            <person name="Johannesson H."/>
        </authorList>
    </citation>
    <scope>NUCLEOTIDE SEQUENCE</scope>
    <source>
        <strain evidence="4">CBS 315.58</strain>
    </source>
</reference>
<feature type="region of interest" description="Disordered" evidence="1">
    <location>
        <begin position="329"/>
        <end position="392"/>
    </location>
</feature>
<dbReference type="Proteomes" id="UP001303160">
    <property type="component" value="Unassembled WGS sequence"/>
</dbReference>
<comment type="caution">
    <text evidence="4">The sequence shown here is derived from an EMBL/GenBank/DDBJ whole genome shotgun (WGS) entry which is preliminary data.</text>
</comment>
<keyword evidence="2" id="KW-0812">Transmembrane</keyword>
<proteinExistence type="predicted"/>
<feature type="compositionally biased region" description="Low complexity" evidence="1">
    <location>
        <begin position="184"/>
        <end position="195"/>
    </location>
</feature>
<dbReference type="PANTHER" id="PTHR34883">
    <property type="entry name" value="SERINE-RICH PROTEIN, PUTATIVE-RELATED-RELATED"/>
    <property type="match status" value="1"/>
</dbReference>
<keyword evidence="5" id="KW-1185">Reference proteome</keyword>
<evidence type="ECO:0000256" key="3">
    <source>
        <dbReference type="SAM" id="SignalP"/>
    </source>
</evidence>
<feature type="chain" id="PRO_5042965233" description="Extracellular serine-rich protein" evidence="3">
    <location>
        <begin position="19"/>
        <end position="392"/>
    </location>
</feature>
<feature type="signal peptide" evidence="3">
    <location>
        <begin position="1"/>
        <end position="18"/>
    </location>
</feature>
<gene>
    <name evidence="4" type="ORF">QBC40DRAFT_282525</name>
</gene>
<feature type="region of interest" description="Disordered" evidence="1">
    <location>
        <begin position="172"/>
        <end position="205"/>
    </location>
</feature>
<dbReference type="CDD" id="cd00920">
    <property type="entry name" value="Cupredoxin"/>
    <property type="match status" value="1"/>
</dbReference>
<keyword evidence="2" id="KW-0472">Membrane</keyword>
<name>A0AAN6XED6_9PEZI</name>
<protein>
    <recommendedName>
        <fullName evidence="6">Extracellular serine-rich protein</fullName>
    </recommendedName>
</protein>
<evidence type="ECO:0000313" key="4">
    <source>
        <dbReference type="EMBL" id="KAK4199110.1"/>
    </source>
</evidence>
<dbReference type="InterPro" id="IPR052953">
    <property type="entry name" value="Ser-rich/MCO-related"/>
</dbReference>
<evidence type="ECO:0008006" key="6">
    <source>
        <dbReference type="Google" id="ProtNLM"/>
    </source>
</evidence>
<organism evidence="4 5">
    <name type="scientific">Triangularia verruculosa</name>
    <dbReference type="NCBI Taxonomy" id="2587418"/>
    <lineage>
        <taxon>Eukaryota</taxon>
        <taxon>Fungi</taxon>
        <taxon>Dikarya</taxon>
        <taxon>Ascomycota</taxon>
        <taxon>Pezizomycotina</taxon>
        <taxon>Sordariomycetes</taxon>
        <taxon>Sordariomycetidae</taxon>
        <taxon>Sordariales</taxon>
        <taxon>Podosporaceae</taxon>
        <taxon>Triangularia</taxon>
    </lineage>
</organism>
<feature type="transmembrane region" description="Helical" evidence="2">
    <location>
        <begin position="213"/>
        <end position="236"/>
    </location>
</feature>
<evidence type="ECO:0000256" key="2">
    <source>
        <dbReference type="SAM" id="Phobius"/>
    </source>
</evidence>
<evidence type="ECO:0000313" key="5">
    <source>
        <dbReference type="Proteomes" id="UP001303160"/>
    </source>
</evidence>
<dbReference type="Gene3D" id="2.60.40.420">
    <property type="entry name" value="Cupredoxins - blue copper proteins"/>
    <property type="match status" value="1"/>
</dbReference>
<dbReference type="InterPro" id="IPR008972">
    <property type="entry name" value="Cupredoxin"/>
</dbReference>
<dbReference type="AlphaFoldDB" id="A0AAN6XED6"/>
<accession>A0AAN6XED6</accession>
<sequence length="392" mass="40300">MFLLYTGLLAALSTTAMAQLTYLSTSIAPSPTASDSSSSTGPATRTIAVGLEGHAFTPKETTANVGDIIKFNFYPGGHRVSRAEFGFPCIPYEYVNGNTGGFWTGVFNPQAILNPPPSYEVRVNDTKPIFFYCAAPTSCTDWQMIGVINPNSTATFDAQLALASQAKLQLEPGEPFPTESAKNGPTSTSTPSGSTDPANNNDGGGSSGLSPGAIAGIAIGAAAVVILAAVLLYLCGRRGGFDKAYRKSFGTPAPVAGVGGRQNSMVEANYGNNPKSPGSNTIPGFGNETYNQFGQGSPVVGGAGYQGMGSPPNSAHPVGYVTQQHTGFSEASYGSPYHSAHTSPQPGFQPHFGHAPQPTPPVELDSGNAAVPGGLTGSPPPQYPSGDGWGRK</sequence>
<dbReference type="SUPFAM" id="SSF49503">
    <property type="entry name" value="Cupredoxins"/>
    <property type="match status" value="1"/>
</dbReference>
<dbReference type="PANTHER" id="PTHR34883:SF8">
    <property type="entry name" value="EXTRACELLULAR SERINE-RICH PROTEIN (AFU_ORTHOLOGUE AFUA_6G00670)"/>
    <property type="match status" value="1"/>
</dbReference>
<keyword evidence="2" id="KW-1133">Transmembrane helix</keyword>
<dbReference type="EMBL" id="MU863936">
    <property type="protein sequence ID" value="KAK4199110.1"/>
    <property type="molecule type" value="Genomic_DNA"/>
</dbReference>
<reference evidence="4" key="2">
    <citation type="submission" date="2023-05" db="EMBL/GenBank/DDBJ databases">
        <authorList>
            <consortium name="Lawrence Berkeley National Laboratory"/>
            <person name="Steindorff A."/>
            <person name="Hensen N."/>
            <person name="Bonometti L."/>
            <person name="Westerberg I."/>
            <person name="Brannstrom I.O."/>
            <person name="Guillou S."/>
            <person name="Cros-Aarteil S."/>
            <person name="Calhoun S."/>
            <person name="Haridas S."/>
            <person name="Kuo A."/>
            <person name="Mondo S."/>
            <person name="Pangilinan J."/>
            <person name="Riley R."/>
            <person name="Labutti K."/>
            <person name="Andreopoulos B."/>
            <person name="Lipzen A."/>
            <person name="Chen C."/>
            <person name="Yanf M."/>
            <person name="Daum C."/>
            <person name="Ng V."/>
            <person name="Clum A."/>
            <person name="Ohm R."/>
            <person name="Martin F."/>
            <person name="Silar P."/>
            <person name="Natvig D."/>
            <person name="Lalanne C."/>
            <person name="Gautier V."/>
            <person name="Ament-Velasquez S.L."/>
            <person name="Kruys A."/>
            <person name="Hutchinson M.I."/>
            <person name="Powell A.J."/>
            <person name="Barry K."/>
            <person name="Miller A.N."/>
            <person name="Grigoriev I.V."/>
            <person name="Debuchy R."/>
            <person name="Gladieux P."/>
            <person name="Thoren M.H."/>
            <person name="Johannesson H."/>
        </authorList>
    </citation>
    <scope>NUCLEOTIDE SEQUENCE</scope>
    <source>
        <strain evidence="4">CBS 315.58</strain>
    </source>
</reference>
<evidence type="ECO:0000256" key="1">
    <source>
        <dbReference type="SAM" id="MobiDB-lite"/>
    </source>
</evidence>